<dbReference type="Pfam" id="PF00581">
    <property type="entry name" value="Rhodanese"/>
    <property type="match status" value="2"/>
</dbReference>
<evidence type="ECO:0000313" key="3">
    <source>
        <dbReference type="EMBL" id="MDQ7917620.1"/>
    </source>
</evidence>
<dbReference type="Pfam" id="PF00753">
    <property type="entry name" value="Lactamase_B"/>
    <property type="match status" value="1"/>
</dbReference>
<dbReference type="PANTHER" id="PTHR43084:SF1">
    <property type="entry name" value="PERSULFIDE DIOXYGENASE ETHE1, MITOCHONDRIAL"/>
    <property type="match status" value="1"/>
</dbReference>
<dbReference type="SMART" id="SM00849">
    <property type="entry name" value="Lactamase_B"/>
    <property type="match status" value="1"/>
</dbReference>
<dbReference type="Proteomes" id="UP001230915">
    <property type="component" value="Unassembled WGS sequence"/>
</dbReference>
<dbReference type="EC" id="3.-.-.-" evidence="3"/>
<gene>
    <name evidence="3" type="ORF">RBU60_08540</name>
</gene>
<proteinExistence type="predicted"/>
<keyword evidence="3" id="KW-0378">Hydrolase</keyword>
<dbReference type="GO" id="GO:0016787">
    <property type="term" value="F:hydrolase activity"/>
    <property type="evidence" value="ECO:0007669"/>
    <property type="project" value="UniProtKB-KW"/>
</dbReference>
<keyword evidence="1" id="KW-0479">Metal-binding</keyword>
<dbReference type="CDD" id="cd00158">
    <property type="entry name" value="RHOD"/>
    <property type="match status" value="2"/>
</dbReference>
<dbReference type="Gene3D" id="3.60.15.10">
    <property type="entry name" value="Ribonuclease Z/Hydroxyacylglutathione hydrolase-like"/>
    <property type="match status" value="1"/>
</dbReference>
<feature type="domain" description="Rhodanese" evidence="2">
    <location>
        <begin position="375"/>
        <end position="463"/>
    </location>
</feature>
<keyword evidence="4" id="KW-1185">Reference proteome</keyword>
<reference evidence="3 4" key="1">
    <citation type="submission" date="2023-08" db="EMBL/GenBank/DDBJ databases">
        <title>Mesonia sp. MT50, isolated from deep-sea sediment of the Mariana Trench.</title>
        <authorList>
            <person name="Fu H."/>
        </authorList>
    </citation>
    <scope>NUCLEOTIDE SEQUENCE [LARGE SCALE GENOMIC DNA]</scope>
    <source>
        <strain evidence="3 4">MT50</strain>
    </source>
</reference>
<dbReference type="CDD" id="cd07724">
    <property type="entry name" value="POD-like_MBL-fold"/>
    <property type="match status" value="1"/>
</dbReference>
<dbReference type="SUPFAM" id="SSF52821">
    <property type="entry name" value="Rhodanese/Cell cycle control phosphatase"/>
    <property type="match status" value="2"/>
</dbReference>
<dbReference type="EMBL" id="JAVHUL010000019">
    <property type="protein sequence ID" value="MDQ7917620.1"/>
    <property type="molecule type" value="Genomic_DNA"/>
</dbReference>
<dbReference type="SMART" id="SM00450">
    <property type="entry name" value="RHOD"/>
    <property type="match status" value="2"/>
</dbReference>
<dbReference type="RefSeq" id="WP_308864422.1">
    <property type="nucleotide sequence ID" value="NZ_JAVHUL010000019.1"/>
</dbReference>
<dbReference type="PROSITE" id="PS50206">
    <property type="entry name" value="RHODANESE_3"/>
    <property type="match status" value="2"/>
</dbReference>
<dbReference type="SUPFAM" id="SSF56281">
    <property type="entry name" value="Metallo-hydrolase/oxidoreductase"/>
    <property type="match status" value="1"/>
</dbReference>
<evidence type="ECO:0000313" key="4">
    <source>
        <dbReference type="Proteomes" id="UP001230915"/>
    </source>
</evidence>
<protein>
    <submittedName>
        <fullName evidence="3">MBL fold metallo-hydrolase</fullName>
        <ecNumber evidence="3">3.-.-.-</ecNumber>
    </submittedName>
</protein>
<dbReference type="InterPro" id="IPR001763">
    <property type="entry name" value="Rhodanese-like_dom"/>
</dbReference>
<name>A0ABU1A1X4_9FLAO</name>
<accession>A0ABU1A1X4</accession>
<dbReference type="InterPro" id="IPR044528">
    <property type="entry name" value="POD-like_MBL-fold"/>
</dbReference>
<evidence type="ECO:0000259" key="2">
    <source>
        <dbReference type="PROSITE" id="PS50206"/>
    </source>
</evidence>
<dbReference type="InterPro" id="IPR036873">
    <property type="entry name" value="Rhodanese-like_dom_sf"/>
</dbReference>
<dbReference type="InterPro" id="IPR051682">
    <property type="entry name" value="Mito_Persulfide_Diox"/>
</dbReference>
<sequence length="485" mass="53471">MKIEQIYTGCLSQGAYYIESQGEVAIIDPLREVQPYIDKAEASGAKIKYIFETHFHADFVSGHLTLSEITGAPIIFGPNANPDFESTTATDGQEFKLGELTFVVLHTPGHTMESTTYLLRDKNGKDHALFTGDTLFLGDVGRPDLAQKAADMTQEDLAGILYNSLRTKIMPLADDITVYPAHGAGSACGKNMMKETVDTLGNQKEMNYALRSDMTKEEFVEEVTDGLLPPPAYFPMNVKMNKEGYKNIEEVLKRGNSALSPTAFEAAANETGAVILDVRKAQDFAKGHIPGSIFIGIDGGFAPWVGDLIKDVEQPILLIADHDRIEETITRLSRVGFDHTLGYLEGGFEAWKKASKEYDTVTSISAQEFKKAQEDEKDIPVFDVRKPGEFEAEHLPNVHHTSLSDLNDHMAEYPEKETFYVHCAGGYRSMIASSILKNRGIHNLIDIQGGFKAIKEAGIETTNYVCPSTLKKKNTPELDSSNKAS</sequence>
<evidence type="ECO:0000256" key="1">
    <source>
        <dbReference type="ARBA" id="ARBA00022723"/>
    </source>
</evidence>
<dbReference type="Gene3D" id="3.40.250.10">
    <property type="entry name" value="Rhodanese-like domain"/>
    <property type="match status" value="2"/>
</dbReference>
<feature type="domain" description="Rhodanese" evidence="2">
    <location>
        <begin position="269"/>
        <end position="360"/>
    </location>
</feature>
<dbReference type="InterPro" id="IPR036866">
    <property type="entry name" value="RibonucZ/Hydroxyglut_hydro"/>
</dbReference>
<dbReference type="PANTHER" id="PTHR43084">
    <property type="entry name" value="PERSULFIDE DIOXYGENASE ETHE1"/>
    <property type="match status" value="1"/>
</dbReference>
<comment type="caution">
    <text evidence="3">The sequence shown here is derived from an EMBL/GenBank/DDBJ whole genome shotgun (WGS) entry which is preliminary data.</text>
</comment>
<dbReference type="InterPro" id="IPR001279">
    <property type="entry name" value="Metallo-B-lactamas"/>
</dbReference>
<organism evidence="3 4">
    <name type="scientific">Mesonia profundi</name>
    <dbReference type="NCBI Taxonomy" id="3070998"/>
    <lineage>
        <taxon>Bacteria</taxon>
        <taxon>Pseudomonadati</taxon>
        <taxon>Bacteroidota</taxon>
        <taxon>Flavobacteriia</taxon>
        <taxon>Flavobacteriales</taxon>
        <taxon>Flavobacteriaceae</taxon>
        <taxon>Mesonia</taxon>
    </lineage>
</organism>